<dbReference type="InterPro" id="IPR050351">
    <property type="entry name" value="BphY/WalK/GraS-like"/>
</dbReference>
<dbReference type="InterPro" id="IPR035965">
    <property type="entry name" value="PAS-like_dom_sf"/>
</dbReference>
<evidence type="ECO:0000313" key="18">
    <source>
        <dbReference type="Proteomes" id="UP000057158"/>
    </source>
</evidence>
<dbReference type="SUPFAM" id="SSF55874">
    <property type="entry name" value="ATPase domain of HSP90 chaperone/DNA topoisomerase II/histidine kinase"/>
    <property type="match status" value="1"/>
</dbReference>
<proteinExistence type="predicted"/>
<dbReference type="Gene3D" id="1.10.287.130">
    <property type="match status" value="1"/>
</dbReference>
<dbReference type="PANTHER" id="PTHR42878:SF7">
    <property type="entry name" value="SENSOR HISTIDINE KINASE GLRK"/>
    <property type="match status" value="1"/>
</dbReference>
<evidence type="ECO:0000256" key="4">
    <source>
        <dbReference type="ARBA" id="ARBA00022553"/>
    </source>
</evidence>
<feature type="domain" description="PAS" evidence="15">
    <location>
        <begin position="169"/>
        <end position="214"/>
    </location>
</feature>
<dbReference type="InterPro" id="IPR005467">
    <property type="entry name" value="His_kinase_dom"/>
</dbReference>
<evidence type="ECO:0000256" key="10">
    <source>
        <dbReference type="ARBA" id="ARBA00022989"/>
    </source>
</evidence>
<evidence type="ECO:0000256" key="9">
    <source>
        <dbReference type="ARBA" id="ARBA00022840"/>
    </source>
</evidence>
<name>A0A0M4CZ96_9BACT</name>
<dbReference type="InterPro" id="IPR003660">
    <property type="entry name" value="HAMP_dom"/>
</dbReference>
<dbReference type="EMBL" id="CP010802">
    <property type="protein sequence ID" value="ALC15802.1"/>
    <property type="molecule type" value="Genomic_DNA"/>
</dbReference>
<evidence type="ECO:0000256" key="7">
    <source>
        <dbReference type="ARBA" id="ARBA00022741"/>
    </source>
</evidence>
<dbReference type="InterPro" id="IPR003594">
    <property type="entry name" value="HATPase_dom"/>
</dbReference>
<keyword evidence="12 13" id="KW-0472">Membrane</keyword>
<dbReference type="STRING" id="1603606.DSOUD_1016"/>
<dbReference type="FunFam" id="1.10.287.130:FF:000001">
    <property type="entry name" value="Two-component sensor histidine kinase"/>
    <property type="match status" value="1"/>
</dbReference>
<feature type="domain" description="Histidine kinase" evidence="14">
    <location>
        <begin position="297"/>
        <end position="513"/>
    </location>
</feature>
<keyword evidence="18" id="KW-1185">Reference proteome</keyword>
<dbReference type="SUPFAM" id="SSF158472">
    <property type="entry name" value="HAMP domain-like"/>
    <property type="match status" value="1"/>
</dbReference>
<reference evidence="17 18" key="1">
    <citation type="submission" date="2015-07" db="EMBL/GenBank/DDBJ databases">
        <title>Isolation and Genomic Characterization of a Novel Halophilic Metal-Reducing Deltaproteobacterium from the Deep Subsurface.</title>
        <authorList>
            <person name="Badalamenti J.P."/>
            <person name="Summers Z.M."/>
            <person name="Gralnick J.A."/>
            <person name="Bond D.R."/>
        </authorList>
    </citation>
    <scope>NUCLEOTIDE SEQUENCE [LARGE SCALE GENOMIC DNA]</scope>
    <source>
        <strain evidence="17 18">WTL</strain>
    </source>
</reference>
<dbReference type="Proteomes" id="UP000057158">
    <property type="component" value="Chromosome"/>
</dbReference>
<dbReference type="InterPro" id="IPR013656">
    <property type="entry name" value="PAS_4"/>
</dbReference>
<dbReference type="Pfam" id="PF00672">
    <property type="entry name" value="HAMP"/>
    <property type="match status" value="1"/>
</dbReference>
<dbReference type="InterPro" id="IPR000014">
    <property type="entry name" value="PAS"/>
</dbReference>
<sequence length="523" mass="56645">MAAVQTPSRSSLRNQILLAILSLVVFWGISLSVIFQNVLDGILLARGLDTATIGAISNRFILLSSGFTLGGIMVMLLLSLWFARRLSDPIRRLTEGAVRIAAGDLKAQVAVTGSDELGALGAAFNCMVEDLRRTTVSRDELEAAVIARTAELSRAHASLQEALGVAESARAKIDALVRSAADGLMVTDMDQRIVLLNPAAEDLLGVSLPAVEGRCSRAVFGESPFQERLGAVSAGEAQEGDLDLELAGEDPETPRIVRARISLIRDGAGGVTGVITSLRDVSRERELSRMKSEFIATAAHELRTPLTSVYGYTEMLLTTPELGVSEQREFLGIIFEKAEVLNRIIDDLLDLSRVESGRMIHLEKVPFDLGESLHLFIGQYRQEYPGRRFELELAPETRPVIADRGKVGQVLENLLSNAVKYSREGGTIRVSAAWGDDGCRVTVADDGIGMTSHQAARAFEKFYRANPSASAVGGLGLGLSIVRHIVDAHGGRVWLESQAQRGTRVSFLLPKETPRVDRERPLG</sequence>
<evidence type="ECO:0000256" key="13">
    <source>
        <dbReference type="SAM" id="Phobius"/>
    </source>
</evidence>
<dbReference type="EC" id="2.7.13.3" evidence="3"/>
<dbReference type="SMART" id="SM00304">
    <property type="entry name" value="HAMP"/>
    <property type="match status" value="1"/>
</dbReference>
<keyword evidence="4" id="KW-0597">Phosphoprotein</keyword>
<dbReference type="CDD" id="cd06225">
    <property type="entry name" value="HAMP"/>
    <property type="match status" value="1"/>
</dbReference>
<dbReference type="CDD" id="cd00130">
    <property type="entry name" value="PAS"/>
    <property type="match status" value="1"/>
</dbReference>
<dbReference type="PATRIC" id="fig|1603606.3.peg.1114"/>
<dbReference type="CDD" id="cd00082">
    <property type="entry name" value="HisKA"/>
    <property type="match status" value="1"/>
</dbReference>
<dbReference type="FunFam" id="3.30.565.10:FF:000006">
    <property type="entry name" value="Sensor histidine kinase WalK"/>
    <property type="match status" value="1"/>
</dbReference>
<dbReference type="Pfam" id="PF08448">
    <property type="entry name" value="PAS_4"/>
    <property type="match status" value="1"/>
</dbReference>
<dbReference type="PROSITE" id="PS50109">
    <property type="entry name" value="HIS_KIN"/>
    <property type="match status" value="1"/>
</dbReference>
<dbReference type="InterPro" id="IPR003661">
    <property type="entry name" value="HisK_dim/P_dom"/>
</dbReference>
<dbReference type="PRINTS" id="PR00344">
    <property type="entry name" value="BCTRLSENSOR"/>
</dbReference>
<evidence type="ECO:0000256" key="8">
    <source>
        <dbReference type="ARBA" id="ARBA00022777"/>
    </source>
</evidence>
<gene>
    <name evidence="17" type="ORF">DSOUD_1016</name>
</gene>
<dbReference type="NCBIfam" id="TIGR00229">
    <property type="entry name" value="sensory_box"/>
    <property type="match status" value="1"/>
</dbReference>
<dbReference type="PANTHER" id="PTHR42878">
    <property type="entry name" value="TWO-COMPONENT HISTIDINE KINASE"/>
    <property type="match status" value="1"/>
</dbReference>
<dbReference type="SUPFAM" id="SSF55785">
    <property type="entry name" value="PYP-like sensor domain (PAS domain)"/>
    <property type="match status" value="1"/>
</dbReference>
<dbReference type="PROSITE" id="PS50112">
    <property type="entry name" value="PAS"/>
    <property type="match status" value="1"/>
</dbReference>
<dbReference type="GO" id="GO:0030295">
    <property type="term" value="F:protein kinase activator activity"/>
    <property type="evidence" value="ECO:0007669"/>
    <property type="project" value="TreeGrafter"/>
</dbReference>
<dbReference type="KEGG" id="des:DSOUD_1016"/>
<dbReference type="SMART" id="SM00091">
    <property type="entry name" value="PAS"/>
    <property type="match status" value="1"/>
</dbReference>
<dbReference type="SMART" id="SM00387">
    <property type="entry name" value="HATPase_c"/>
    <property type="match status" value="1"/>
</dbReference>
<dbReference type="InterPro" id="IPR036097">
    <property type="entry name" value="HisK_dim/P_sf"/>
</dbReference>
<dbReference type="Pfam" id="PF00512">
    <property type="entry name" value="HisKA"/>
    <property type="match status" value="1"/>
</dbReference>
<evidence type="ECO:0000256" key="1">
    <source>
        <dbReference type="ARBA" id="ARBA00000085"/>
    </source>
</evidence>
<dbReference type="AlphaFoldDB" id="A0A0M4CZ96"/>
<keyword evidence="8 17" id="KW-0418">Kinase</keyword>
<evidence type="ECO:0000259" key="14">
    <source>
        <dbReference type="PROSITE" id="PS50109"/>
    </source>
</evidence>
<feature type="domain" description="HAMP" evidence="16">
    <location>
        <begin position="84"/>
        <end position="136"/>
    </location>
</feature>
<keyword evidence="6 13" id="KW-0812">Transmembrane</keyword>
<organism evidence="17 18">
    <name type="scientific">Desulfuromonas soudanensis</name>
    <dbReference type="NCBI Taxonomy" id="1603606"/>
    <lineage>
        <taxon>Bacteria</taxon>
        <taxon>Pseudomonadati</taxon>
        <taxon>Thermodesulfobacteriota</taxon>
        <taxon>Desulfuromonadia</taxon>
        <taxon>Desulfuromonadales</taxon>
        <taxon>Desulfuromonadaceae</taxon>
        <taxon>Desulfuromonas</taxon>
    </lineage>
</organism>
<dbReference type="GO" id="GO:0000156">
    <property type="term" value="F:phosphorelay response regulator activity"/>
    <property type="evidence" value="ECO:0007669"/>
    <property type="project" value="TreeGrafter"/>
</dbReference>
<evidence type="ECO:0000256" key="3">
    <source>
        <dbReference type="ARBA" id="ARBA00012438"/>
    </source>
</evidence>
<dbReference type="InterPro" id="IPR004358">
    <property type="entry name" value="Sig_transdc_His_kin-like_C"/>
</dbReference>
<protein>
    <recommendedName>
        <fullName evidence="3">histidine kinase</fullName>
        <ecNumber evidence="3">2.7.13.3</ecNumber>
    </recommendedName>
</protein>
<dbReference type="PROSITE" id="PS50885">
    <property type="entry name" value="HAMP"/>
    <property type="match status" value="1"/>
</dbReference>
<dbReference type="CDD" id="cd00075">
    <property type="entry name" value="HATPase"/>
    <property type="match status" value="1"/>
</dbReference>
<keyword evidence="5" id="KW-0808">Transferase</keyword>
<keyword evidence="9" id="KW-0067">ATP-binding</keyword>
<accession>A0A0M4CZ96</accession>
<dbReference type="Gene3D" id="6.10.340.10">
    <property type="match status" value="1"/>
</dbReference>
<keyword evidence="7" id="KW-0547">Nucleotide-binding</keyword>
<dbReference type="OrthoDB" id="5342753at2"/>
<dbReference type="RefSeq" id="WP_053549968.1">
    <property type="nucleotide sequence ID" value="NZ_CP010802.1"/>
</dbReference>
<dbReference type="Pfam" id="PF02518">
    <property type="entry name" value="HATPase_c"/>
    <property type="match status" value="1"/>
</dbReference>
<dbReference type="GO" id="GO:0016020">
    <property type="term" value="C:membrane"/>
    <property type="evidence" value="ECO:0007669"/>
    <property type="project" value="UniProtKB-SubCell"/>
</dbReference>
<comment type="catalytic activity">
    <reaction evidence="1">
        <text>ATP + protein L-histidine = ADP + protein N-phospho-L-histidine.</text>
        <dbReference type="EC" id="2.7.13.3"/>
    </reaction>
</comment>
<dbReference type="GO" id="GO:0005524">
    <property type="term" value="F:ATP binding"/>
    <property type="evidence" value="ECO:0007669"/>
    <property type="project" value="UniProtKB-KW"/>
</dbReference>
<feature type="transmembrane region" description="Helical" evidence="13">
    <location>
        <begin position="59"/>
        <end position="83"/>
    </location>
</feature>
<dbReference type="InterPro" id="IPR036890">
    <property type="entry name" value="HATPase_C_sf"/>
</dbReference>
<evidence type="ECO:0000259" key="16">
    <source>
        <dbReference type="PROSITE" id="PS50885"/>
    </source>
</evidence>
<evidence type="ECO:0000256" key="11">
    <source>
        <dbReference type="ARBA" id="ARBA00023012"/>
    </source>
</evidence>
<evidence type="ECO:0000256" key="5">
    <source>
        <dbReference type="ARBA" id="ARBA00022679"/>
    </source>
</evidence>
<dbReference type="Gene3D" id="3.30.450.20">
    <property type="entry name" value="PAS domain"/>
    <property type="match status" value="1"/>
</dbReference>
<dbReference type="SUPFAM" id="SSF47384">
    <property type="entry name" value="Homodimeric domain of signal transducing histidine kinase"/>
    <property type="match status" value="1"/>
</dbReference>
<evidence type="ECO:0000313" key="17">
    <source>
        <dbReference type="EMBL" id="ALC15802.1"/>
    </source>
</evidence>
<dbReference type="Gene3D" id="3.30.565.10">
    <property type="entry name" value="Histidine kinase-like ATPase, C-terminal domain"/>
    <property type="match status" value="1"/>
</dbReference>
<evidence type="ECO:0000256" key="6">
    <source>
        <dbReference type="ARBA" id="ARBA00022692"/>
    </source>
</evidence>
<dbReference type="SMART" id="SM00388">
    <property type="entry name" value="HisKA"/>
    <property type="match status" value="1"/>
</dbReference>
<feature type="transmembrane region" description="Helical" evidence="13">
    <location>
        <begin position="16"/>
        <end position="39"/>
    </location>
</feature>
<keyword evidence="10 13" id="KW-1133">Transmembrane helix</keyword>
<dbReference type="GO" id="GO:0000155">
    <property type="term" value="F:phosphorelay sensor kinase activity"/>
    <property type="evidence" value="ECO:0007669"/>
    <property type="project" value="InterPro"/>
</dbReference>
<keyword evidence="11" id="KW-0902">Two-component regulatory system</keyword>
<evidence type="ECO:0000256" key="12">
    <source>
        <dbReference type="ARBA" id="ARBA00023136"/>
    </source>
</evidence>
<evidence type="ECO:0000256" key="2">
    <source>
        <dbReference type="ARBA" id="ARBA00004141"/>
    </source>
</evidence>
<comment type="subcellular location">
    <subcellularLocation>
        <location evidence="2">Membrane</location>
        <topology evidence="2">Multi-pass membrane protein</topology>
    </subcellularLocation>
</comment>
<dbReference type="GO" id="GO:0007234">
    <property type="term" value="P:osmosensory signaling via phosphorelay pathway"/>
    <property type="evidence" value="ECO:0007669"/>
    <property type="project" value="TreeGrafter"/>
</dbReference>
<evidence type="ECO:0000259" key="15">
    <source>
        <dbReference type="PROSITE" id="PS50112"/>
    </source>
</evidence>